<dbReference type="EMBL" id="JACCKA010000011">
    <property type="protein sequence ID" value="NZA25072.1"/>
    <property type="molecule type" value="Genomic_DNA"/>
</dbReference>
<evidence type="ECO:0008006" key="3">
    <source>
        <dbReference type="Google" id="ProtNLM"/>
    </source>
</evidence>
<sequence>MANNLFVSYDLHNPGQDYSSVIEAIKSLGSWAKVHKSVWYVSSNLSADAAVTKVWAAMDRNDSLIVVDASNNSASWQNLSDEVAKHIQEQWAQ</sequence>
<proteinExistence type="predicted"/>
<accession>A0A853J8H4</accession>
<reference evidence="1 2" key="1">
    <citation type="submission" date="2020-07" db="EMBL/GenBank/DDBJ databases">
        <title>Luteimonas sp. SJ-92.</title>
        <authorList>
            <person name="Huang X.-X."/>
            <person name="Xu L."/>
            <person name="Sun J.-Q."/>
        </authorList>
    </citation>
    <scope>NUCLEOTIDE SEQUENCE [LARGE SCALE GENOMIC DNA]</scope>
    <source>
        <strain evidence="1 2">SJ-92</strain>
    </source>
</reference>
<dbReference type="AlphaFoldDB" id="A0A853J8H4"/>
<keyword evidence="2" id="KW-1185">Reference proteome</keyword>
<protein>
    <recommendedName>
        <fullName evidence="3">CRISPR-associated protein Cas2</fullName>
    </recommendedName>
</protein>
<comment type="caution">
    <text evidence="1">The sequence shown here is derived from an EMBL/GenBank/DDBJ whole genome shotgun (WGS) entry which is preliminary data.</text>
</comment>
<dbReference type="RefSeq" id="WP_180676881.1">
    <property type="nucleotide sequence ID" value="NZ_JACCKA010000011.1"/>
</dbReference>
<name>A0A853J8H4_9GAMM</name>
<evidence type="ECO:0000313" key="2">
    <source>
        <dbReference type="Proteomes" id="UP000578091"/>
    </source>
</evidence>
<dbReference type="Proteomes" id="UP000578091">
    <property type="component" value="Unassembled WGS sequence"/>
</dbReference>
<gene>
    <name evidence="1" type="ORF">H0E84_01615</name>
</gene>
<organism evidence="1 2">
    <name type="scientific">Luteimonas salinisoli</name>
    <dbReference type="NCBI Taxonomy" id="2752307"/>
    <lineage>
        <taxon>Bacteria</taxon>
        <taxon>Pseudomonadati</taxon>
        <taxon>Pseudomonadota</taxon>
        <taxon>Gammaproteobacteria</taxon>
        <taxon>Lysobacterales</taxon>
        <taxon>Lysobacteraceae</taxon>
        <taxon>Luteimonas</taxon>
    </lineage>
</organism>
<evidence type="ECO:0000313" key="1">
    <source>
        <dbReference type="EMBL" id="NZA25072.1"/>
    </source>
</evidence>